<evidence type="ECO:0000313" key="2">
    <source>
        <dbReference type="Proteomes" id="UP000193685"/>
    </source>
</evidence>
<proteinExistence type="predicted"/>
<reference evidence="1 2" key="1">
    <citation type="submission" date="2016-07" db="EMBL/GenBank/DDBJ databases">
        <title>Pervasive Adenine N6-methylation of Active Genes in Fungi.</title>
        <authorList>
            <consortium name="DOE Joint Genome Institute"/>
            <person name="Mondo S.J."/>
            <person name="Dannebaum R.O."/>
            <person name="Kuo R.C."/>
            <person name="Labutti K."/>
            <person name="Haridas S."/>
            <person name="Kuo A."/>
            <person name="Salamov A."/>
            <person name="Ahrendt S.R."/>
            <person name="Lipzen A."/>
            <person name="Sullivan W."/>
            <person name="Andreopoulos W.B."/>
            <person name="Clum A."/>
            <person name="Lindquist E."/>
            <person name="Daum C."/>
            <person name="Ramamoorthy G.K."/>
            <person name="Gryganskyi A."/>
            <person name="Culley D."/>
            <person name="Magnuson J.K."/>
            <person name="James T.Y."/>
            <person name="O'Malley M.A."/>
            <person name="Stajich J.E."/>
            <person name="Spatafora J.W."/>
            <person name="Visel A."/>
            <person name="Grigoriev I.V."/>
        </authorList>
    </citation>
    <scope>NUCLEOTIDE SEQUENCE [LARGE SCALE GENOMIC DNA]</scope>
    <source>
        <strain evidence="1 2">12-1054</strain>
    </source>
</reference>
<dbReference type="RefSeq" id="XP_040725153.1">
    <property type="nucleotide sequence ID" value="XM_040871245.1"/>
</dbReference>
<keyword evidence="2" id="KW-1185">Reference proteome</keyword>
<dbReference type="GeneID" id="63787844"/>
<name>A0A1Y2FDM7_PROLT</name>
<dbReference type="AlphaFoldDB" id="A0A1Y2FDM7"/>
<organism evidence="1 2">
    <name type="scientific">Protomyces lactucae-debilis</name>
    <dbReference type="NCBI Taxonomy" id="2754530"/>
    <lineage>
        <taxon>Eukaryota</taxon>
        <taxon>Fungi</taxon>
        <taxon>Dikarya</taxon>
        <taxon>Ascomycota</taxon>
        <taxon>Taphrinomycotina</taxon>
        <taxon>Taphrinomycetes</taxon>
        <taxon>Taphrinales</taxon>
        <taxon>Protomycetaceae</taxon>
        <taxon>Protomyces</taxon>
    </lineage>
</organism>
<evidence type="ECO:0000313" key="1">
    <source>
        <dbReference type="EMBL" id="ORY82019.1"/>
    </source>
</evidence>
<dbReference type="Proteomes" id="UP000193685">
    <property type="component" value="Unassembled WGS sequence"/>
</dbReference>
<accession>A0A1Y2FDM7</accession>
<dbReference type="EMBL" id="MCFI01000010">
    <property type="protein sequence ID" value="ORY82019.1"/>
    <property type="molecule type" value="Genomic_DNA"/>
</dbReference>
<gene>
    <name evidence="1" type="ORF">BCR37DRAFT_393062</name>
</gene>
<comment type="caution">
    <text evidence="1">The sequence shown here is derived from an EMBL/GenBank/DDBJ whole genome shotgun (WGS) entry which is preliminary data.</text>
</comment>
<protein>
    <submittedName>
        <fullName evidence="1">Uncharacterized protein</fullName>
    </submittedName>
</protein>
<sequence length="144" mass="15563">MVLIAAVAADQIHGKEVSAGCVKAYQDAFEPELNRTSKYMALIKLVTTPPELVARATKAGEALQAYQTALKKVDADLAAPVSETDRQTLHETQRATEDVAPVLRELSNSTDEAVRTALKDFREARIIELKANAAVDAACPQDVE</sequence>